<feature type="region of interest" description="Disordered" evidence="1">
    <location>
        <begin position="191"/>
        <end position="255"/>
    </location>
</feature>
<gene>
    <name evidence="2" type="ORF">RIMI_LOCUS9062514</name>
</gene>
<sequence>MDLNRTENALTAMDEKGDTNEDIEGISPGSQTPVPATDNPSEKPFQLPAIFSGFRVHKKGTTADDKETITVKQGDSDLALLKLSQPVQKSKLPNGAPVRKKEIRSPVEPKASSKFMEQLSMLLNFDSPKQEEKEKDPLPVETDNGDQHVPVSEEKQESALETFKSFFTGASKKTPPLDSLDLEAVKLKQKTEKESLKSIFEKPKSIDTDQTMDRTSPDNSPSDPEDRTPGRLQAVWPPPKPKDEEEKVGLKYTEA</sequence>
<evidence type="ECO:0000313" key="2">
    <source>
        <dbReference type="EMBL" id="CAJ0940906.1"/>
    </source>
</evidence>
<name>A0ABN9LGK9_9NEOB</name>
<organism evidence="2 3">
    <name type="scientific">Ranitomeya imitator</name>
    <name type="common">mimic poison frog</name>
    <dbReference type="NCBI Taxonomy" id="111125"/>
    <lineage>
        <taxon>Eukaryota</taxon>
        <taxon>Metazoa</taxon>
        <taxon>Chordata</taxon>
        <taxon>Craniata</taxon>
        <taxon>Vertebrata</taxon>
        <taxon>Euteleostomi</taxon>
        <taxon>Amphibia</taxon>
        <taxon>Batrachia</taxon>
        <taxon>Anura</taxon>
        <taxon>Neobatrachia</taxon>
        <taxon>Hyloidea</taxon>
        <taxon>Dendrobatidae</taxon>
        <taxon>Dendrobatinae</taxon>
        <taxon>Ranitomeya</taxon>
    </lineage>
</organism>
<dbReference type="Proteomes" id="UP001176940">
    <property type="component" value="Unassembled WGS sequence"/>
</dbReference>
<dbReference type="PRINTS" id="PR00828">
    <property type="entry name" value="FORMIN"/>
</dbReference>
<proteinExistence type="predicted"/>
<keyword evidence="3" id="KW-1185">Reference proteome</keyword>
<reference evidence="2" key="1">
    <citation type="submission" date="2023-07" db="EMBL/GenBank/DDBJ databases">
        <authorList>
            <person name="Stuckert A."/>
        </authorList>
    </citation>
    <scope>NUCLEOTIDE SEQUENCE</scope>
</reference>
<dbReference type="InterPro" id="IPR001265">
    <property type="entry name" value="Formin_Cappuccino_subfam"/>
</dbReference>
<feature type="region of interest" description="Disordered" evidence="1">
    <location>
        <begin position="1"/>
        <end position="43"/>
    </location>
</feature>
<protein>
    <submittedName>
        <fullName evidence="2">Uncharacterized protein</fullName>
    </submittedName>
</protein>
<evidence type="ECO:0000256" key="1">
    <source>
        <dbReference type="SAM" id="MobiDB-lite"/>
    </source>
</evidence>
<accession>A0ABN9LGK9</accession>
<dbReference type="EMBL" id="CAUEEQ010018504">
    <property type="protein sequence ID" value="CAJ0940906.1"/>
    <property type="molecule type" value="Genomic_DNA"/>
</dbReference>
<feature type="region of interest" description="Disordered" evidence="1">
    <location>
        <begin position="84"/>
        <end position="157"/>
    </location>
</feature>
<feature type="non-terminal residue" evidence="2">
    <location>
        <position position="255"/>
    </location>
</feature>
<feature type="compositionally biased region" description="Basic and acidic residues" evidence="1">
    <location>
        <begin position="128"/>
        <end position="138"/>
    </location>
</feature>
<feature type="compositionally biased region" description="Basic and acidic residues" evidence="1">
    <location>
        <begin position="240"/>
        <end position="255"/>
    </location>
</feature>
<comment type="caution">
    <text evidence="2">The sequence shown here is derived from an EMBL/GenBank/DDBJ whole genome shotgun (WGS) entry which is preliminary data.</text>
</comment>
<feature type="compositionally biased region" description="Basic and acidic residues" evidence="1">
    <location>
        <begin position="191"/>
        <end position="216"/>
    </location>
</feature>
<evidence type="ECO:0000313" key="3">
    <source>
        <dbReference type="Proteomes" id="UP001176940"/>
    </source>
</evidence>